<dbReference type="EMBL" id="CAJNOL010001164">
    <property type="protein sequence ID" value="CAF1302744.1"/>
    <property type="molecule type" value="Genomic_DNA"/>
</dbReference>
<feature type="region of interest" description="Disordered" evidence="1">
    <location>
        <begin position="190"/>
        <end position="211"/>
    </location>
</feature>
<sequence>MYITFVWFRNKYLLFIMASCSDLTKLSSTMDCRPIIKATPVAAISASKKFVEPFNRLKHRANLFRRKLYSSQLDIHNHCSSYNNSSNQIIKTDNNNIILKRSNSMICPQQRLQTLLKTNNNNNNNRNSICVELSGCSIDESSTDDYHSIKLSSNHYLNKKIHSPMSNINEQDVYPSNESLNENKIQTVSSLPNNNNNNTEQTSVISSSPQLTKNDIRNEQKQQLIPSVISSSSMIVSRNNNEIIQLRRQSYSNISFPEQRQSTCSSFDEPFYDCKQDTLSLKSTQNFDISVSKMSICTMTGKSLNNLDECLSTMSSEDKGVQTTFNESITMNSSIIRNNSSTSLSSSTTSIQTDSLENKSKINETLKHSINQRLIESYYKWPHIYERLLSERTCIYWVNYLGSTAIKISNDDTSTMPIHAINRLKQSTQYARVLPIIGLSISSRGVEFLKHSKDRIVICFHDIKSIHCACQDQDLRYFAYVTHEQRSINNISYATMHFNHKQSLTSSPSLSVNRDYHNYCHVFVVKNESMSTEILLTFGQVFDIAYRNHHRLNSKQIYSDKSHRNIDINRYSTTPNKVMSSSSIHSPATSSSSSLSNDERRIFI</sequence>
<dbReference type="Gene3D" id="2.30.29.30">
    <property type="entry name" value="Pleckstrin-homology domain (PH domain)/Phosphotyrosine-binding domain (PTB)"/>
    <property type="match status" value="1"/>
</dbReference>
<name>A0A815DLT6_9BILA</name>
<evidence type="ECO:0000256" key="1">
    <source>
        <dbReference type="SAM" id="MobiDB-lite"/>
    </source>
</evidence>
<reference evidence="3" key="1">
    <citation type="submission" date="2021-02" db="EMBL/GenBank/DDBJ databases">
        <authorList>
            <person name="Nowell W R."/>
        </authorList>
    </citation>
    <scope>NUCLEOTIDE SEQUENCE</scope>
</reference>
<proteinExistence type="predicted"/>
<evidence type="ECO:0000313" key="4">
    <source>
        <dbReference type="Proteomes" id="UP000663870"/>
    </source>
</evidence>
<dbReference type="InterPro" id="IPR006020">
    <property type="entry name" value="PTB/PI_dom"/>
</dbReference>
<dbReference type="SUPFAM" id="SSF50729">
    <property type="entry name" value="PH domain-like"/>
    <property type="match status" value="1"/>
</dbReference>
<dbReference type="InterPro" id="IPR011993">
    <property type="entry name" value="PH-like_dom_sf"/>
</dbReference>
<feature type="domain" description="PID" evidence="2">
    <location>
        <begin position="396"/>
        <end position="551"/>
    </location>
</feature>
<gene>
    <name evidence="3" type="ORF">JXQ802_LOCUS29594</name>
</gene>
<feature type="region of interest" description="Disordered" evidence="1">
    <location>
        <begin position="573"/>
        <end position="598"/>
    </location>
</feature>
<dbReference type="SMART" id="SM00462">
    <property type="entry name" value="PTB"/>
    <property type="match status" value="1"/>
</dbReference>
<evidence type="ECO:0000259" key="2">
    <source>
        <dbReference type="PROSITE" id="PS01179"/>
    </source>
</evidence>
<dbReference type="PROSITE" id="PS01179">
    <property type="entry name" value="PID"/>
    <property type="match status" value="1"/>
</dbReference>
<organism evidence="3 4">
    <name type="scientific">Rotaria sordida</name>
    <dbReference type="NCBI Taxonomy" id="392033"/>
    <lineage>
        <taxon>Eukaryota</taxon>
        <taxon>Metazoa</taxon>
        <taxon>Spiralia</taxon>
        <taxon>Gnathifera</taxon>
        <taxon>Rotifera</taxon>
        <taxon>Eurotatoria</taxon>
        <taxon>Bdelloidea</taxon>
        <taxon>Philodinida</taxon>
        <taxon>Philodinidae</taxon>
        <taxon>Rotaria</taxon>
    </lineage>
</organism>
<accession>A0A815DLT6</accession>
<dbReference type="Proteomes" id="UP000663870">
    <property type="component" value="Unassembled WGS sequence"/>
</dbReference>
<keyword evidence="4" id="KW-1185">Reference proteome</keyword>
<feature type="compositionally biased region" description="Low complexity" evidence="1">
    <location>
        <begin position="580"/>
        <end position="596"/>
    </location>
</feature>
<dbReference type="AlphaFoldDB" id="A0A815DLT6"/>
<evidence type="ECO:0000313" key="3">
    <source>
        <dbReference type="EMBL" id="CAF1302744.1"/>
    </source>
</evidence>
<protein>
    <recommendedName>
        <fullName evidence="2">PID domain-containing protein</fullName>
    </recommendedName>
</protein>
<comment type="caution">
    <text evidence="3">The sequence shown here is derived from an EMBL/GenBank/DDBJ whole genome shotgun (WGS) entry which is preliminary data.</text>
</comment>
<feature type="compositionally biased region" description="Polar residues" evidence="1">
    <location>
        <begin position="199"/>
        <end position="211"/>
    </location>
</feature>